<feature type="compositionally biased region" description="Basic and acidic residues" evidence="1">
    <location>
        <begin position="131"/>
        <end position="141"/>
    </location>
</feature>
<comment type="caution">
    <text evidence="2">The sequence shown here is derived from an EMBL/GenBank/DDBJ whole genome shotgun (WGS) entry which is preliminary data.</text>
</comment>
<keyword evidence="3" id="KW-1185">Reference proteome</keyword>
<dbReference type="EMBL" id="JANPWB010000016">
    <property type="protein sequence ID" value="KAJ1084643.1"/>
    <property type="molecule type" value="Genomic_DNA"/>
</dbReference>
<name>A0AAV7L7P7_PLEWA</name>
<proteinExistence type="predicted"/>
<reference evidence="2" key="1">
    <citation type="journal article" date="2022" name="bioRxiv">
        <title>Sequencing and chromosome-scale assembly of the giantPleurodeles waltlgenome.</title>
        <authorList>
            <person name="Brown T."/>
            <person name="Elewa A."/>
            <person name="Iarovenko S."/>
            <person name="Subramanian E."/>
            <person name="Araus A.J."/>
            <person name="Petzold A."/>
            <person name="Susuki M."/>
            <person name="Suzuki K.-i.T."/>
            <person name="Hayashi T."/>
            <person name="Toyoda A."/>
            <person name="Oliveira C."/>
            <person name="Osipova E."/>
            <person name="Leigh N.D."/>
            <person name="Simon A."/>
            <person name="Yun M.H."/>
        </authorList>
    </citation>
    <scope>NUCLEOTIDE SEQUENCE</scope>
    <source>
        <strain evidence="2">20211129_DDA</strain>
        <tissue evidence="2">Liver</tissue>
    </source>
</reference>
<dbReference type="AlphaFoldDB" id="A0AAV7L7P7"/>
<feature type="region of interest" description="Disordered" evidence="1">
    <location>
        <begin position="121"/>
        <end position="175"/>
    </location>
</feature>
<dbReference type="Proteomes" id="UP001066276">
    <property type="component" value="Chromosome 12"/>
</dbReference>
<evidence type="ECO:0000313" key="3">
    <source>
        <dbReference type="Proteomes" id="UP001066276"/>
    </source>
</evidence>
<organism evidence="2 3">
    <name type="scientific">Pleurodeles waltl</name>
    <name type="common">Iberian ribbed newt</name>
    <dbReference type="NCBI Taxonomy" id="8319"/>
    <lineage>
        <taxon>Eukaryota</taxon>
        <taxon>Metazoa</taxon>
        <taxon>Chordata</taxon>
        <taxon>Craniata</taxon>
        <taxon>Vertebrata</taxon>
        <taxon>Euteleostomi</taxon>
        <taxon>Amphibia</taxon>
        <taxon>Batrachia</taxon>
        <taxon>Caudata</taxon>
        <taxon>Salamandroidea</taxon>
        <taxon>Salamandridae</taxon>
        <taxon>Pleurodelinae</taxon>
        <taxon>Pleurodeles</taxon>
    </lineage>
</organism>
<accession>A0AAV7L7P7</accession>
<evidence type="ECO:0000313" key="2">
    <source>
        <dbReference type="EMBL" id="KAJ1084643.1"/>
    </source>
</evidence>
<gene>
    <name evidence="2" type="ORF">NDU88_004789</name>
</gene>
<sequence length="216" mass="23837">MHRLACSLSLQGQLLLRYSNYSSYSALESPCRGGPRQQRDATPGGWLVRARPTAQRYRTAPATAWGTAFFNATRPRAVATEPPTSARLASKDFAIAVWHWGEPTTVRDASAARLVQSRHRALSTHHRTAPSHRETKRRDATRPLNRAVQTSGERTARHQEHCIGGQRSQLQRAPEEVSAEAAAGGPVTRDSKRFGLSESARLSLHSNTFASGDRVY</sequence>
<evidence type="ECO:0000256" key="1">
    <source>
        <dbReference type="SAM" id="MobiDB-lite"/>
    </source>
</evidence>
<feature type="compositionally biased region" description="Basic residues" evidence="1">
    <location>
        <begin position="121"/>
        <end position="130"/>
    </location>
</feature>
<protein>
    <submittedName>
        <fullName evidence="2">Uncharacterized protein</fullName>
    </submittedName>
</protein>